<dbReference type="OrthoDB" id="2011769at2759"/>
<dbReference type="Proteomes" id="UP000265618">
    <property type="component" value="Unassembled WGS sequence"/>
</dbReference>
<dbReference type="EMBL" id="BDIP01003790">
    <property type="protein sequence ID" value="GIQ88124.1"/>
    <property type="molecule type" value="Genomic_DNA"/>
</dbReference>
<dbReference type="AlphaFoldDB" id="A0A9K3GLH8"/>
<evidence type="ECO:0000313" key="1">
    <source>
        <dbReference type="EMBL" id="GIQ88124.1"/>
    </source>
</evidence>
<accession>A0A9K3GLH8</accession>
<proteinExistence type="predicted"/>
<evidence type="ECO:0000313" key="2">
    <source>
        <dbReference type="Proteomes" id="UP000265618"/>
    </source>
</evidence>
<name>A0A9K3GLH8_9EUKA</name>
<keyword evidence="2" id="KW-1185">Reference proteome</keyword>
<reference evidence="1 2" key="1">
    <citation type="journal article" date="2018" name="PLoS ONE">
        <title>The draft genome of Kipferlia bialata reveals reductive genome evolution in fornicate parasites.</title>
        <authorList>
            <person name="Tanifuji G."/>
            <person name="Takabayashi S."/>
            <person name="Kume K."/>
            <person name="Takagi M."/>
            <person name="Nakayama T."/>
            <person name="Kamikawa R."/>
            <person name="Inagaki Y."/>
            <person name="Hashimoto T."/>
        </authorList>
    </citation>
    <scope>NUCLEOTIDE SEQUENCE [LARGE SCALE GENOMIC DNA]</scope>
    <source>
        <strain evidence="1">NY0173</strain>
    </source>
</reference>
<dbReference type="Gene3D" id="3.40.50.300">
    <property type="entry name" value="P-loop containing nucleotide triphosphate hydrolases"/>
    <property type="match status" value="1"/>
</dbReference>
<protein>
    <submittedName>
        <fullName evidence="1">Uncharacterized protein</fullName>
    </submittedName>
</protein>
<sequence length="52" mass="6039">YVFLYAVMVTRRVTLHGREWYIQPTVATKGTGLYGGLDWLAKQLKANRRLRA</sequence>
<organism evidence="1 2">
    <name type="scientific">Kipferlia bialata</name>
    <dbReference type="NCBI Taxonomy" id="797122"/>
    <lineage>
        <taxon>Eukaryota</taxon>
        <taxon>Metamonada</taxon>
        <taxon>Carpediemonas-like organisms</taxon>
        <taxon>Kipferlia</taxon>
    </lineage>
</organism>
<dbReference type="InterPro" id="IPR027417">
    <property type="entry name" value="P-loop_NTPase"/>
</dbReference>
<feature type="non-terminal residue" evidence="1">
    <location>
        <position position="1"/>
    </location>
</feature>
<gene>
    <name evidence="1" type="ORF">KIPB_010301</name>
</gene>
<comment type="caution">
    <text evidence="1">The sequence shown here is derived from an EMBL/GenBank/DDBJ whole genome shotgun (WGS) entry which is preliminary data.</text>
</comment>